<gene>
    <name evidence="2" type="ORF">B0T11DRAFT_290674</name>
</gene>
<feature type="chain" id="PRO_5035447256" evidence="1">
    <location>
        <begin position="18"/>
        <end position="105"/>
    </location>
</feature>
<comment type="caution">
    <text evidence="2">The sequence shown here is derived from an EMBL/GenBank/DDBJ whole genome shotgun (WGS) entry which is preliminary data.</text>
</comment>
<keyword evidence="1" id="KW-0732">Signal</keyword>
<dbReference type="Proteomes" id="UP000813385">
    <property type="component" value="Unassembled WGS sequence"/>
</dbReference>
<organism evidence="2 3">
    <name type="scientific">Plectosphaerella cucumerina</name>
    <dbReference type="NCBI Taxonomy" id="40658"/>
    <lineage>
        <taxon>Eukaryota</taxon>
        <taxon>Fungi</taxon>
        <taxon>Dikarya</taxon>
        <taxon>Ascomycota</taxon>
        <taxon>Pezizomycotina</taxon>
        <taxon>Sordariomycetes</taxon>
        <taxon>Hypocreomycetidae</taxon>
        <taxon>Glomerellales</taxon>
        <taxon>Plectosphaerellaceae</taxon>
        <taxon>Plectosphaerella</taxon>
    </lineage>
</organism>
<reference evidence="2" key="1">
    <citation type="journal article" date="2021" name="Nat. Commun.">
        <title>Genetic determinants of endophytism in the Arabidopsis root mycobiome.</title>
        <authorList>
            <person name="Mesny F."/>
            <person name="Miyauchi S."/>
            <person name="Thiergart T."/>
            <person name="Pickel B."/>
            <person name="Atanasova L."/>
            <person name="Karlsson M."/>
            <person name="Huettel B."/>
            <person name="Barry K.W."/>
            <person name="Haridas S."/>
            <person name="Chen C."/>
            <person name="Bauer D."/>
            <person name="Andreopoulos W."/>
            <person name="Pangilinan J."/>
            <person name="LaButti K."/>
            <person name="Riley R."/>
            <person name="Lipzen A."/>
            <person name="Clum A."/>
            <person name="Drula E."/>
            <person name="Henrissat B."/>
            <person name="Kohler A."/>
            <person name="Grigoriev I.V."/>
            <person name="Martin F.M."/>
            <person name="Hacquard S."/>
        </authorList>
    </citation>
    <scope>NUCLEOTIDE SEQUENCE</scope>
    <source>
        <strain evidence="2">MPI-CAGE-AT-0016</strain>
    </source>
</reference>
<sequence length="105" mass="10604">MRFFAFVMAALAAGAHASPVEIDGRQLSSANTVVPPHLVCKQDSDCVVRNVGNCCGYYPRCANANAVLPKPCPGGGVGICGFPNIDSCKCGSNGGCVSLQGGSAV</sequence>
<keyword evidence="3" id="KW-1185">Reference proteome</keyword>
<evidence type="ECO:0000313" key="2">
    <source>
        <dbReference type="EMBL" id="KAH7350152.1"/>
    </source>
</evidence>
<feature type="signal peptide" evidence="1">
    <location>
        <begin position="1"/>
        <end position="17"/>
    </location>
</feature>
<dbReference type="OrthoDB" id="5116585at2759"/>
<evidence type="ECO:0000256" key="1">
    <source>
        <dbReference type="SAM" id="SignalP"/>
    </source>
</evidence>
<accession>A0A8K0TB55</accession>
<name>A0A8K0TB55_9PEZI</name>
<protein>
    <submittedName>
        <fullName evidence="2">Uncharacterized protein</fullName>
    </submittedName>
</protein>
<dbReference type="EMBL" id="JAGPXD010000006">
    <property type="protein sequence ID" value="KAH7350152.1"/>
    <property type="molecule type" value="Genomic_DNA"/>
</dbReference>
<proteinExistence type="predicted"/>
<dbReference type="AlphaFoldDB" id="A0A8K0TB55"/>
<evidence type="ECO:0000313" key="3">
    <source>
        <dbReference type="Proteomes" id="UP000813385"/>
    </source>
</evidence>